<accession>A0A0F9JH63</accession>
<organism evidence="2">
    <name type="scientific">marine sediment metagenome</name>
    <dbReference type="NCBI Taxonomy" id="412755"/>
    <lineage>
        <taxon>unclassified sequences</taxon>
        <taxon>metagenomes</taxon>
        <taxon>ecological metagenomes</taxon>
    </lineage>
</organism>
<dbReference type="AlphaFoldDB" id="A0A0F9JH63"/>
<gene>
    <name evidence="2" type="ORF">LCGC14_1529100</name>
</gene>
<evidence type="ECO:0000256" key="1">
    <source>
        <dbReference type="SAM" id="MobiDB-lite"/>
    </source>
</evidence>
<sequence length="127" mass="14553">MPVEAELEAVYRGKHPGWIVGFNQHRGLHILIEDGSVLTFFRDEVKKITPIKAPFPYKENSAVMSIRTEQSQQWAENLPELALGENEIQFNFGRTRKQVESAQKEIGKPERSKPRQKTAASHWLGIQ</sequence>
<feature type="compositionally biased region" description="Basic and acidic residues" evidence="1">
    <location>
        <begin position="99"/>
        <end position="113"/>
    </location>
</feature>
<reference evidence="2" key="1">
    <citation type="journal article" date="2015" name="Nature">
        <title>Complex archaea that bridge the gap between prokaryotes and eukaryotes.</title>
        <authorList>
            <person name="Spang A."/>
            <person name="Saw J.H."/>
            <person name="Jorgensen S.L."/>
            <person name="Zaremba-Niedzwiedzka K."/>
            <person name="Martijn J."/>
            <person name="Lind A.E."/>
            <person name="van Eijk R."/>
            <person name="Schleper C."/>
            <person name="Guy L."/>
            <person name="Ettema T.J."/>
        </authorList>
    </citation>
    <scope>NUCLEOTIDE SEQUENCE</scope>
</reference>
<name>A0A0F9JH63_9ZZZZ</name>
<evidence type="ECO:0000313" key="2">
    <source>
        <dbReference type="EMBL" id="KKM61701.1"/>
    </source>
</evidence>
<comment type="caution">
    <text evidence="2">The sequence shown here is derived from an EMBL/GenBank/DDBJ whole genome shotgun (WGS) entry which is preliminary data.</text>
</comment>
<proteinExistence type="predicted"/>
<feature type="region of interest" description="Disordered" evidence="1">
    <location>
        <begin position="99"/>
        <end position="127"/>
    </location>
</feature>
<dbReference type="EMBL" id="LAZR01011433">
    <property type="protein sequence ID" value="KKM61701.1"/>
    <property type="molecule type" value="Genomic_DNA"/>
</dbReference>
<protein>
    <submittedName>
        <fullName evidence="2">Uncharacterized protein</fullName>
    </submittedName>
</protein>